<protein>
    <submittedName>
        <fullName evidence="1">Uncharacterized protein</fullName>
    </submittedName>
</protein>
<evidence type="ECO:0000313" key="1">
    <source>
        <dbReference type="EMBL" id="KAK1309736.1"/>
    </source>
</evidence>
<proteinExistence type="predicted"/>
<keyword evidence="2" id="KW-1185">Reference proteome</keyword>
<accession>A0AAV9E998</accession>
<comment type="caution">
    <text evidence="1">The sequence shown here is derived from an EMBL/GenBank/DDBJ whole genome shotgun (WGS) entry which is preliminary data.</text>
</comment>
<reference evidence="1" key="1">
    <citation type="journal article" date="2023" name="Nat. Commun.">
        <title>Diploid and tetraploid genomes of Acorus and the evolution of monocots.</title>
        <authorList>
            <person name="Ma L."/>
            <person name="Liu K.W."/>
            <person name="Li Z."/>
            <person name="Hsiao Y.Y."/>
            <person name="Qi Y."/>
            <person name="Fu T."/>
            <person name="Tang G.D."/>
            <person name="Zhang D."/>
            <person name="Sun W.H."/>
            <person name="Liu D.K."/>
            <person name="Li Y."/>
            <person name="Chen G.Z."/>
            <person name="Liu X.D."/>
            <person name="Liao X.Y."/>
            <person name="Jiang Y.T."/>
            <person name="Yu X."/>
            <person name="Hao Y."/>
            <person name="Huang J."/>
            <person name="Zhao X.W."/>
            <person name="Ke S."/>
            <person name="Chen Y.Y."/>
            <person name="Wu W.L."/>
            <person name="Hsu J.L."/>
            <person name="Lin Y.F."/>
            <person name="Huang M.D."/>
            <person name="Li C.Y."/>
            <person name="Huang L."/>
            <person name="Wang Z.W."/>
            <person name="Zhao X."/>
            <person name="Zhong W.Y."/>
            <person name="Peng D.H."/>
            <person name="Ahmad S."/>
            <person name="Lan S."/>
            <person name="Zhang J.S."/>
            <person name="Tsai W.C."/>
            <person name="Van de Peer Y."/>
            <person name="Liu Z.J."/>
        </authorList>
    </citation>
    <scope>NUCLEOTIDE SEQUENCE</scope>
    <source>
        <strain evidence="1">CP</strain>
    </source>
</reference>
<name>A0AAV9E998_ACOCL</name>
<dbReference type="EMBL" id="JAUJYO010000008">
    <property type="protein sequence ID" value="KAK1309736.1"/>
    <property type="molecule type" value="Genomic_DNA"/>
</dbReference>
<organism evidence="1 2">
    <name type="scientific">Acorus calamus</name>
    <name type="common">Sweet flag</name>
    <dbReference type="NCBI Taxonomy" id="4465"/>
    <lineage>
        <taxon>Eukaryota</taxon>
        <taxon>Viridiplantae</taxon>
        <taxon>Streptophyta</taxon>
        <taxon>Embryophyta</taxon>
        <taxon>Tracheophyta</taxon>
        <taxon>Spermatophyta</taxon>
        <taxon>Magnoliopsida</taxon>
        <taxon>Liliopsida</taxon>
        <taxon>Acoraceae</taxon>
        <taxon>Acorus</taxon>
    </lineage>
</organism>
<sequence>MEIDVPVKPPRRNCASKREVKTVLKVLNDMIQGDSKAPRKKLYELKLKMKWMVVEMSTVGGGRGKGDGAAIPRAAEKKR</sequence>
<dbReference type="AlphaFoldDB" id="A0AAV9E998"/>
<dbReference type="Proteomes" id="UP001180020">
    <property type="component" value="Unassembled WGS sequence"/>
</dbReference>
<evidence type="ECO:0000313" key="2">
    <source>
        <dbReference type="Proteomes" id="UP001180020"/>
    </source>
</evidence>
<gene>
    <name evidence="1" type="ORF">QJS10_CPA08g01930</name>
</gene>
<reference evidence="1" key="2">
    <citation type="submission" date="2023-06" db="EMBL/GenBank/DDBJ databases">
        <authorList>
            <person name="Ma L."/>
            <person name="Liu K.-W."/>
            <person name="Li Z."/>
            <person name="Hsiao Y.-Y."/>
            <person name="Qi Y."/>
            <person name="Fu T."/>
            <person name="Tang G."/>
            <person name="Zhang D."/>
            <person name="Sun W.-H."/>
            <person name="Liu D.-K."/>
            <person name="Li Y."/>
            <person name="Chen G.-Z."/>
            <person name="Liu X.-D."/>
            <person name="Liao X.-Y."/>
            <person name="Jiang Y.-T."/>
            <person name="Yu X."/>
            <person name="Hao Y."/>
            <person name="Huang J."/>
            <person name="Zhao X.-W."/>
            <person name="Ke S."/>
            <person name="Chen Y.-Y."/>
            <person name="Wu W.-L."/>
            <person name="Hsu J.-L."/>
            <person name="Lin Y.-F."/>
            <person name="Huang M.-D."/>
            <person name="Li C.-Y."/>
            <person name="Huang L."/>
            <person name="Wang Z.-W."/>
            <person name="Zhao X."/>
            <person name="Zhong W.-Y."/>
            <person name="Peng D.-H."/>
            <person name="Ahmad S."/>
            <person name="Lan S."/>
            <person name="Zhang J.-S."/>
            <person name="Tsai W.-C."/>
            <person name="Van De Peer Y."/>
            <person name="Liu Z.-J."/>
        </authorList>
    </citation>
    <scope>NUCLEOTIDE SEQUENCE</scope>
    <source>
        <strain evidence="1">CP</strain>
        <tissue evidence="1">Leaves</tissue>
    </source>
</reference>